<dbReference type="Pfam" id="PF07707">
    <property type="entry name" value="BACK"/>
    <property type="match status" value="1"/>
</dbReference>
<evidence type="ECO:0000259" key="1">
    <source>
        <dbReference type="PROSITE" id="PS50097"/>
    </source>
</evidence>
<dbReference type="Gene3D" id="1.25.40.420">
    <property type="match status" value="1"/>
</dbReference>
<dbReference type="InterPro" id="IPR052407">
    <property type="entry name" value="BTB_POZ_domain_cont_9"/>
</dbReference>
<dbReference type="Gene3D" id="3.30.710.10">
    <property type="entry name" value="Potassium Channel Kv1.1, Chain A"/>
    <property type="match status" value="1"/>
</dbReference>
<dbReference type="WBParaSite" id="SSTP_0001185500.1">
    <property type="protein sequence ID" value="SSTP_0001185500.1"/>
    <property type="gene ID" value="SSTP_0001185500"/>
</dbReference>
<dbReference type="InterPro" id="IPR011333">
    <property type="entry name" value="SKP1/BTB/POZ_sf"/>
</dbReference>
<sequence>MSDNHILRPDNKEFYLERDESCCSNSIDSSFFFETEIDHSDKVIENLSHLCFSKSLSDITLSIGETKIPAHKMVLASRSDYFKNLFNSGMKETVSCEIVLHENNIHAFKICLKYLYTGKIDFHLMPIDMAIDIFIISNKYAFEDLEELCTKYFKLNIEEKNICSLLMVCLAYDLEEVESLVLHYIDKHGNDILNLSEFLDIPGQCVENIISRNSFLADEEVIFITIQKWLLVNKERESFKDTLTKHIRLPLLSIECLFGPIRESKLFKADDILDAIKEKYEKSYSNLNHRCFVRPEYDVMLSRYQIISGDNSSKLTSLPSYSHKIECENKATGHVIGIDSEGIVIEFSNKYLINNITFRLLDYDQRYFSYHIEVSIDGKDWVKLIDYDKYNCMGVQNLFFTQRAVKFVRIRGTKASILNLFQILTFHALYTLNPRKVDPITNIVIPKKSIATTKENALVLEGVSRTRDALLNGNYDDYDWDNGYTCHQLGSGSITIAFPQPYLVSTMRLLLWDRDDRYYSYYIESSINGKVWKRIVDKTTEECRSWQNLQFEPEIVSYVKIVGTYNSANEVFHCVHFECPSNIEIKNEETETIEESISFSEDKNNTNKT</sequence>
<dbReference type="PANTHER" id="PTHR46306">
    <property type="entry name" value="BTB/POZ DOMAIN-CONTAINING PROTEIN 9"/>
    <property type="match status" value="1"/>
</dbReference>
<evidence type="ECO:0000313" key="3">
    <source>
        <dbReference type="WBParaSite" id="SSTP_0001185500.1"/>
    </source>
</evidence>
<dbReference type="GO" id="GO:0048512">
    <property type="term" value="P:circadian behavior"/>
    <property type="evidence" value="ECO:0007669"/>
    <property type="project" value="TreeGrafter"/>
</dbReference>
<organism evidence="3">
    <name type="scientific">Strongyloides stercoralis</name>
    <name type="common">Threadworm</name>
    <dbReference type="NCBI Taxonomy" id="6248"/>
    <lineage>
        <taxon>Eukaryota</taxon>
        <taxon>Metazoa</taxon>
        <taxon>Ecdysozoa</taxon>
        <taxon>Nematoda</taxon>
        <taxon>Chromadorea</taxon>
        <taxon>Rhabditida</taxon>
        <taxon>Tylenchina</taxon>
        <taxon>Panagrolaimomorpha</taxon>
        <taxon>Strongyloidoidea</taxon>
        <taxon>Strongyloididae</taxon>
        <taxon>Strongyloides</taxon>
    </lineage>
</organism>
<evidence type="ECO:0000313" key="2">
    <source>
        <dbReference type="Proteomes" id="UP000035681"/>
    </source>
</evidence>
<dbReference type="Pfam" id="PF00754">
    <property type="entry name" value="F5_F8_type_C"/>
    <property type="match status" value="1"/>
</dbReference>
<keyword evidence="2" id="KW-1185">Reference proteome</keyword>
<dbReference type="InterPro" id="IPR000421">
    <property type="entry name" value="FA58C"/>
</dbReference>
<proteinExistence type="predicted"/>
<dbReference type="SUPFAM" id="SSF49785">
    <property type="entry name" value="Galactose-binding domain-like"/>
    <property type="match status" value="2"/>
</dbReference>
<evidence type="ECO:0000313" key="4">
    <source>
        <dbReference type="WBParaSite" id="TCONS_00004602.p1"/>
    </source>
</evidence>
<dbReference type="Gene3D" id="2.60.120.260">
    <property type="entry name" value="Galactose-binding domain-like"/>
    <property type="match status" value="2"/>
</dbReference>
<dbReference type="SUPFAM" id="SSF54695">
    <property type="entry name" value="POZ domain"/>
    <property type="match status" value="1"/>
</dbReference>
<dbReference type="SMART" id="SM00875">
    <property type="entry name" value="BACK"/>
    <property type="match status" value="1"/>
</dbReference>
<dbReference type="Pfam" id="PF00651">
    <property type="entry name" value="BTB"/>
    <property type="match status" value="1"/>
</dbReference>
<dbReference type="PROSITE" id="PS50097">
    <property type="entry name" value="BTB"/>
    <property type="match status" value="1"/>
</dbReference>
<dbReference type="GO" id="GO:0005737">
    <property type="term" value="C:cytoplasm"/>
    <property type="evidence" value="ECO:0007669"/>
    <property type="project" value="TreeGrafter"/>
</dbReference>
<dbReference type="InterPro" id="IPR011705">
    <property type="entry name" value="BACK"/>
</dbReference>
<dbReference type="InterPro" id="IPR000210">
    <property type="entry name" value="BTB/POZ_dom"/>
</dbReference>
<protein>
    <submittedName>
        <fullName evidence="3 4">BTB domain-containing protein</fullName>
    </submittedName>
</protein>
<name>A0A0K0EQX4_STRER</name>
<dbReference type="PANTHER" id="PTHR46306:SF1">
    <property type="entry name" value="BTB_POZ DOMAIN-CONTAINING PROTEIN 9"/>
    <property type="match status" value="1"/>
</dbReference>
<accession>A0A0K0EQX4</accession>
<reference evidence="3" key="1">
    <citation type="submission" date="2015-08" db="UniProtKB">
        <authorList>
            <consortium name="WormBaseParasite"/>
        </authorList>
    </citation>
    <scope>IDENTIFICATION</scope>
</reference>
<dbReference type="AlphaFoldDB" id="A0A0K0EQX4"/>
<dbReference type="FunFam" id="2.60.120.260:FF:000051">
    <property type="entry name" value="BTB/POZ domain-containing protein 9"/>
    <property type="match status" value="1"/>
</dbReference>
<dbReference type="Proteomes" id="UP000035681">
    <property type="component" value="Unplaced"/>
</dbReference>
<dbReference type="GO" id="GO:0008344">
    <property type="term" value="P:adult locomotory behavior"/>
    <property type="evidence" value="ECO:0007669"/>
    <property type="project" value="TreeGrafter"/>
</dbReference>
<dbReference type="GO" id="GO:0050804">
    <property type="term" value="P:modulation of chemical synaptic transmission"/>
    <property type="evidence" value="ECO:0007669"/>
    <property type="project" value="TreeGrafter"/>
</dbReference>
<dbReference type="InterPro" id="IPR008979">
    <property type="entry name" value="Galactose-bd-like_sf"/>
</dbReference>
<feature type="domain" description="BTB" evidence="1">
    <location>
        <begin position="57"/>
        <end position="124"/>
    </location>
</feature>
<dbReference type="SMART" id="SM00225">
    <property type="entry name" value="BTB"/>
    <property type="match status" value="1"/>
</dbReference>
<dbReference type="WBParaSite" id="TCONS_00004602.p1">
    <property type="protein sequence ID" value="TCONS_00004602.p1"/>
    <property type="gene ID" value="XLOC_002310"/>
</dbReference>
<dbReference type="STRING" id="6248.A0A0K0EQX4"/>